<evidence type="ECO:0000313" key="1">
    <source>
        <dbReference type="EMBL" id="GFS35735.1"/>
    </source>
</evidence>
<keyword evidence="2" id="KW-1185">Reference proteome</keyword>
<protein>
    <submittedName>
        <fullName evidence="1">Uncharacterized protein</fullName>
    </submittedName>
</protein>
<evidence type="ECO:0000313" key="2">
    <source>
        <dbReference type="Proteomes" id="UP000887013"/>
    </source>
</evidence>
<comment type="caution">
    <text evidence="1">The sequence shown here is derived from an EMBL/GenBank/DDBJ whole genome shotgun (WGS) entry which is preliminary data.</text>
</comment>
<dbReference type="Proteomes" id="UP000887013">
    <property type="component" value="Unassembled WGS sequence"/>
</dbReference>
<reference evidence="1" key="1">
    <citation type="submission" date="2020-08" db="EMBL/GenBank/DDBJ databases">
        <title>Multicomponent nature underlies the extraordinary mechanical properties of spider dragline silk.</title>
        <authorList>
            <person name="Kono N."/>
            <person name="Nakamura H."/>
            <person name="Mori M."/>
            <person name="Yoshida Y."/>
            <person name="Ohtoshi R."/>
            <person name="Malay A.D."/>
            <person name="Moran D.A.P."/>
            <person name="Tomita M."/>
            <person name="Numata K."/>
            <person name="Arakawa K."/>
        </authorList>
    </citation>
    <scope>NUCLEOTIDE SEQUENCE</scope>
</reference>
<dbReference type="AlphaFoldDB" id="A0A8X6MAC8"/>
<dbReference type="EMBL" id="BMAW01088639">
    <property type="protein sequence ID" value="GFS35735.1"/>
    <property type="molecule type" value="Genomic_DNA"/>
</dbReference>
<name>A0A8X6MAC8_NEPPI</name>
<sequence length="91" mass="10402">MEVSSCEGRVPFHLECAKAVARTTTYKHISTILVCFLMRSDRYAGCPKWTVNTCRITPNWTIFLRTYVPATGRIDSNDQTVIEGRRVNEMS</sequence>
<accession>A0A8X6MAC8</accession>
<organism evidence="1 2">
    <name type="scientific">Nephila pilipes</name>
    <name type="common">Giant wood spider</name>
    <name type="synonym">Nephila maculata</name>
    <dbReference type="NCBI Taxonomy" id="299642"/>
    <lineage>
        <taxon>Eukaryota</taxon>
        <taxon>Metazoa</taxon>
        <taxon>Ecdysozoa</taxon>
        <taxon>Arthropoda</taxon>
        <taxon>Chelicerata</taxon>
        <taxon>Arachnida</taxon>
        <taxon>Araneae</taxon>
        <taxon>Araneomorphae</taxon>
        <taxon>Entelegynae</taxon>
        <taxon>Araneoidea</taxon>
        <taxon>Nephilidae</taxon>
        <taxon>Nephila</taxon>
    </lineage>
</organism>
<gene>
    <name evidence="1" type="ORF">NPIL_545871</name>
</gene>
<proteinExistence type="predicted"/>